<organism evidence="1 2">
    <name type="scientific">Lentinula aff. lateritia</name>
    <dbReference type="NCBI Taxonomy" id="2804960"/>
    <lineage>
        <taxon>Eukaryota</taxon>
        <taxon>Fungi</taxon>
        <taxon>Dikarya</taxon>
        <taxon>Basidiomycota</taxon>
        <taxon>Agaricomycotina</taxon>
        <taxon>Agaricomycetes</taxon>
        <taxon>Agaricomycetidae</taxon>
        <taxon>Agaricales</taxon>
        <taxon>Marasmiineae</taxon>
        <taxon>Omphalotaceae</taxon>
        <taxon>Lentinula</taxon>
    </lineage>
</organism>
<proteinExistence type="predicted"/>
<dbReference type="Proteomes" id="UP001163835">
    <property type="component" value="Unassembled WGS sequence"/>
</dbReference>
<keyword evidence="2" id="KW-1185">Reference proteome</keyword>
<sequence>MFSLHTYLILIFRDIPAVSMVMRMTGHNGYAPCCMCKITGVRILGAAGTTHYVPVDHTNYPDILYQGQHSETAPTDAEANCCSRSSGIKVVSVLFNLGSIRFPLSFPYDFMHLIWENLIKNLVLHWTSKFKGMDAGSENYVLEKEVWKAIGEATALPGATIPSTYGVVPNLAADGTYMSAEMYSFWTLYLGPILLRRQFSSECYYTHFIGLV</sequence>
<protein>
    <submittedName>
        <fullName evidence="1">Uncharacterized protein</fullName>
    </submittedName>
</protein>
<gene>
    <name evidence="1" type="ORF">F5876DRAFT_91689</name>
</gene>
<comment type="caution">
    <text evidence="1">The sequence shown here is derived from an EMBL/GenBank/DDBJ whole genome shotgun (WGS) entry which is preliminary data.</text>
</comment>
<name>A0ACC1TJZ9_9AGAR</name>
<evidence type="ECO:0000313" key="1">
    <source>
        <dbReference type="EMBL" id="KAJ3804938.1"/>
    </source>
</evidence>
<accession>A0ACC1TJZ9</accession>
<evidence type="ECO:0000313" key="2">
    <source>
        <dbReference type="Proteomes" id="UP001163835"/>
    </source>
</evidence>
<dbReference type="EMBL" id="MU795748">
    <property type="protein sequence ID" value="KAJ3804938.1"/>
    <property type="molecule type" value="Genomic_DNA"/>
</dbReference>
<reference evidence="1" key="1">
    <citation type="submission" date="2022-09" db="EMBL/GenBank/DDBJ databases">
        <title>A Global Phylogenomic Analysis of the Shiitake Genus Lentinula.</title>
        <authorList>
            <consortium name="DOE Joint Genome Institute"/>
            <person name="Sierra-Patev S."/>
            <person name="Min B."/>
            <person name="Naranjo-Ortiz M."/>
            <person name="Looney B."/>
            <person name="Konkel Z."/>
            <person name="Slot J.C."/>
            <person name="Sakamoto Y."/>
            <person name="Steenwyk J.L."/>
            <person name="Rokas A."/>
            <person name="Carro J."/>
            <person name="Camarero S."/>
            <person name="Ferreira P."/>
            <person name="Molpeceres G."/>
            <person name="Ruiz-Duenas F.J."/>
            <person name="Serrano A."/>
            <person name="Henrissat B."/>
            <person name="Drula E."/>
            <person name="Hughes K.W."/>
            <person name="Mata J.L."/>
            <person name="Ishikawa N.K."/>
            <person name="Vargas-Isla R."/>
            <person name="Ushijima S."/>
            <person name="Smith C.A."/>
            <person name="Ahrendt S."/>
            <person name="Andreopoulos W."/>
            <person name="He G."/>
            <person name="Labutti K."/>
            <person name="Lipzen A."/>
            <person name="Ng V."/>
            <person name="Riley R."/>
            <person name="Sandor L."/>
            <person name="Barry K."/>
            <person name="Martinez A.T."/>
            <person name="Xiao Y."/>
            <person name="Gibbons J.G."/>
            <person name="Terashima K."/>
            <person name="Grigoriev I.V."/>
            <person name="Hibbett D.S."/>
        </authorList>
    </citation>
    <scope>NUCLEOTIDE SEQUENCE</scope>
    <source>
        <strain evidence="1">TMI1499</strain>
    </source>
</reference>